<dbReference type="InterPro" id="IPR002259">
    <property type="entry name" value="Eqnu_transpt"/>
</dbReference>
<dbReference type="OrthoDB" id="1856718at2759"/>
<evidence type="ECO:0008006" key="10">
    <source>
        <dbReference type="Google" id="ProtNLM"/>
    </source>
</evidence>
<evidence type="ECO:0000256" key="5">
    <source>
        <dbReference type="ARBA" id="ARBA00022989"/>
    </source>
</evidence>
<evidence type="ECO:0000256" key="4">
    <source>
        <dbReference type="ARBA" id="ARBA00022692"/>
    </source>
</evidence>
<evidence type="ECO:0000313" key="8">
    <source>
        <dbReference type="EMBL" id="CAH1404268.1"/>
    </source>
</evidence>
<dbReference type="PANTHER" id="PTHR10332">
    <property type="entry name" value="EQUILIBRATIVE NUCLEOSIDE TRANSPORTER"/>
    <property type="match status" value="1"/>
</dbReference>
<dbReference type="Proteomes" id="UP001152798">
    <property type="component" value="Chromosome 6"/>
</dbReference>
<evidence type="ECO:0000256" key="3">
    <source>
        <dbReference type="ARBA" id="ARBA00022448"/>
    </source>
</evidence>
<evidence type="ECO:0000256" key="6">
    <source>
        <dbReference type="ARBA" id="ARBA00023136"/>
    </source>
</evidence>
<protein>
    <recommendedName>
        <fullName evidence="10">Equilibrative nucleoside transporter</fullName>
    </recommendedName>
</protein>
<dbReference type="GO" id="GO:0005886">
    <property type="term" value="C:plasma membrane"/>
    <property type="evidence" value="ECO:0007669"/>
    <property type="project" value="TreeGrafter"/>
</dbReference>
<feature type="transmembrane region" description="Helical" evidence="7">
    <location>
        <begin position="368"/>
        <end position="395"/>
    </location>
</feature>
<keyword evidence="6 7" id="KW-0472">Membrane</keyword>
<evidence type="ECO:0000256" key="1">
    <source>
        <dbReference type="ARBA" id="ARBA00004141"/>
    </source>
</evidence>
<feature type="transmembrane region" description="Helical" evidence="7">
    <location>
        <begin position="189"/>
        <end position="210"/>
    </location>
</feature>
<gene>
    <name evidence="8" type="ORF">NEZAVI_LOCUS12707</name>
</gene>
<keyword evidence="3" id="KW-0813">Transport</keyword>
<evidence type="ECO:0000256" key="7">
    <source>
        <dbReference type="SAM" id="Phobius"/>
    </source>
</evidence>
<comment type="subcellular location">
    <subcellularLocation>
        <location evidence="1">Membrane</location>
        <topology evidence="1">Multi-pass membrane protein</topology>
    </subcellularLocation>
</comment>
<keyword evidence="4 7" id="KW-0812">Transmembrane</keyword>
<reference evidence="8" key="1">
    <citation type="submission" date="2022-01" db="EMBL/GenBank/DDBJ databases">
        <authorList>
            <person name="King R."/>
        </authorList>
    </citation>
    <scope>NUCLEOTIDE SEQUENCE</scope>
</reference>
<evidence type="ECO:0000313" key="9">
    <source>
        <dbReference type="Proteomes" id="UP001152798"/>
    </source>
</evidence>
<dbReference type="GO" id="GO:0005337">
    <property type="term" value="F:nucleoside transmembrane transporter activity"/>
    <property type="evidence" value="ECO:0007669"/>
    <property type="project" value="InterPro"/>
</dbReference>
<keyword evidence="9" id="KW-1185">Reference proteome</keyword>
<feature type="transmembrane region" description="Helical" evidence="7">
    <location>
        <begin position="94"/>
        <end position="114"/>
    </location>
</feature>
<dbReference type="EMBL" id="OV725082">
    <property type="protein sequence ID" value="CAH1404268.1"/>
    <property type="molecule type" value="Genomic_DNA"/>
</dbReference>
<proteinExistence type="inferred from homology"/>
<dbReference type="Pfam" id="PF01733">
    <property type="entry name" value="Nucleoside_tran"/>
    <property type="match status" value="1"/>
</dbReference>
<feature type="transmembrane region" description="Helical" evidence="7">
    <location>
        <begin position="160"/>
        <end position="182"/>
    </location>
</feature>
<feature type="transmembrane region" description="Helical" evidence="7">
    <location>
        <begin position="291"/>
        <end position="313"/>
    </location>
</feature>
<organism evidence="8 9">
    <name type="scientific">Nezara viridula</name>
    <name type="common">Southern green stink bug</name>
    <name type="synonym">Cimex viridulus</name>
    <dbReference type="NCBI Taxonomy" id="85310"/>
    <lineage>
        <taxon>Eukaryota</taxon>
        <taxon>Metazoa</taxon>
        <taxon>Ecdysozoa</taxon>
        <taxon>Arthropoda</taxon>
        <taxon>Hexapoda</taxon>
        <taxon>Insecta</taxon>
        <taxon>Pterygota</taxon>
        <taxon>Neoptera</taxon>
        <taxon>Paraneoptera</taxon>
        <taxon>Hemiptera</taxon>
        <taxon>Heteroptera</taxon>
        <taxon>Panheteroptera</taxon>
        <taxon>Pentatomomorpha</taxon>
        <taxon>Pentatomoidea</taxon>
        <taxon>Pentatomidae</taxon>
        <taxon>Pentatominae</taxon>
        <taxon>Nezara</taxon>
    </lineage>
</organism>
<feature type="transmembrane region" description="Helical" evidence="7">
    <location>
        <begin position="58"/>
        <end position="82"/>
    </location>
</feature>
<feature type="transmembrane region" description="Helical" evidence="7">
    <location>
        <begin position="121"/>
        <end position="140"/>
    </location>
</feature>
<dbReference type="AlphaFoldDB" id="A0A9P0HLM6"/>
<dbReference type="PANTHER" id="PTHR10332:SF80">
    <property type="entry name" value="EQUILIBRATIVE NUCLEOSIDE TRANSPORTER 2, ISOFORM A"/>
    <property type="match status" value="1"/>
</dbReference>
<accession>A0A9P0HLM6</accession>
<comment type="similarity">
    <text evidence="2">Belongs to the SLC29A/ENT transporter (TC 2.A.57) family.</text>
</comment>
<feature type="transmembrane region" description="Helical" evidence="7">
    <location>
        <begin position="16"/>
        <end position="37"/>
    </location>
</feature>
<feature type="transmembrane region" description="Helical" evidence="7">
    <location>
        <begin position="254"/>
        <end position="271"/>
    </location>
</feature>
<dbReference type="PRINTS" id="PR01130">
    <property type="entry name" value="DERENTRNSPRT"/>
</dbReference>
<feature type="transmembrane region" description="Helical" evidence="7">
    <location>
        <begin position="333"/>
        <end position="356"/>
    </location>
</feature>
<sequence>MEHHLEAHPPSDRYNIVYLIMFLHGMGTLLPWNMFINAKSYFVDYKLSYNYTGVETEYAANFLPYLGIAAQGPSLIFNWLNVFVRMGGKLSTRIVWSIVVEMLIFVVTAALAMIDSKDWPAIFYYVTMLSVVLLNMANGIYQNTIYGMAAKLPPKYTGAIILGANVSGTFSSLISIASLIIAPNAKTAAIYYFITALFVLSLCFDTYFALPLNRFYKYNELMHQKEIQKKTKDTVSSPNDKANIPHLKVLSKNYPQLFNIFFIFFVSLALFPSVQSDIKRSDDNFFINDKFYVEVMCFLTFNVSAMLGSYIATFFQWPLKVDRTLQVYITNDFVYLAIGISMAFTSGYFSSLAMMYNPGCVDSEHSHIAGMYGAASLVTGICFGLIASMVFPWIVSNLVLPF</sequence>
<evidence type="ECO:0000256" key="2">
    <source>
        <dbReference type="ARBA" id="ARBA00007965"/>
    </source>
</evidence>
<keyword evidence="5 7" id="KW-1133">Transmembrane helix</keyword>
<name>A0A9P0HLM6_NEZVI</name>
<dbReference type="PIRSF" id="PIRSF016379">
    <property type="entry name" value="ENT"/>
    <property type="match status" value="1"/>
</dbReference>